<sequence length="269" mass="29505">MTDMLKAIPMTKPEFAPFAGETFPTLDQSGEFAWSTAEAKQRGIYGFDSRDVRSRPFNMLRSRLLKLQRHKGWRLFGIVSATPAVGKSFCATNLAAALSRTPGLDTYLVDLDLRRGSIAYNFGIPVERGMRDYLEGEVDSLGAFACHPQGERLMILPTDRAPAHSAELLASSRMERAIASMRAVTAPSIFLCDLPPVFANDDATIVTTKLDAFIMVVEEGRTTKKQVKDALHVLDQAPCAGVVLNRFDGGLLADSYGYGYGAGYADYYK</sequence>
<comment type="caution">
    <text evidence="3">The sequence shown here is derived from an EMBL/GenBank/DDBJ whole genome shotgun (WGS) entry which is preliminary data.</text>
</comment>
<evidence type="ECO:0000313" key="3">
    <source>
        <dbReference type="EMBL" id="MBW6530826.1"/>
    </source>
</evidence>
<dbReference type="InterPro" id="IPR050445">
    <property type="entry name" value="Bact_polysacc_biosynth/exp"/>
</dbReference>
<reference evidence="3 4" key="1">
    <citation type="submission" date="2021-07" db="EMBL/GenBank/DDBJ databases">
        <title>Sphingomonas sp.</title>
        <authorList>
            <person name="Feng G."/>
            <person name="Li J."/>
            <person name="Pan M."/>
        </authorList>
    </citation>
    <scope>NUCLEOTIDE SEQUENCE [LARGE SCALE GENOMIC DNA]</scope>
    <source>
        <strain evidence="3 4">RRHST34</strain>
    </source>
</reference>
<keyword evidence="2" id="KW-0067">ATP-binding</keyword>
<evidence type="ECO:0000256" key="2">
    <source>
        <dbReference type="ARBA" id="ARBA00022840"/>
    </source>
</evidence>
<dbReference type="CDD" id="cd05387">
    <property type="entry name" value="BY-kinase"/>
    <property type="match status" value="1"/>
</dbReference>
<organism evidence="3 4">
    <name type="scientific">Sphingomonas citri</name>
    <dbReference type="NCBI Taxonomy" id="2862499"/>
    <lineage>
        <taxon>Bacteria</taxon>
        <taxon>Pseudomonadati</taxon>
        <taxon>Pseudomonadota</taxon>
        <taxon>Alphaproteobacteria</taxon>
        <taxon>Sphingomonadales</taxon>
        <taxon>Sphingomonadaceae</taxon>
        <taxon>Sphingomonas</taxon>
    </lineage>
</organism>
<protein>
    <submittedName>
        <fullName evidence="3">CpsD/CapB family tyrosine-protein kinase</fullName>
    </submittedName>
</protein>
<dbReference type="SUPFAM" id="SSF52540">
    <property type="entry name" value="P-loop containing nucleoside triphosphate hydrolases"/>
    <property type="match status" value="1"/>
</dbReference>
<keyword evidence="4" id="KW-1185">Reference proteome</keyword>
<evidence type="ECO:0000313" key="4">
    <source>
        <dbReference type="Proteomes" id="UP000759103"/>
    </source>
</evidence>
<proteinExistence type="predicted"/>
<dbReference type="EMBL" id="JAHXZN010000002">
    <property type="protein sequence ID" value="MBW6530826.1"/>
    <property type="molecule type" value="Genomic_DNA"/>
</dbReference>
<keyword evidence="3" id="KW-0418">Kinase</keyword>
<dbReference type="Proteomes" id="UP000759103">
    <property type="component" value="Unassembled WGS sequence"/>
</dbReference>
<dbReference type="InterPro" id="IPR027417">
    <property type="entry name" value="P-loop_NTPase"/>
</dbReference>
<gene>
    <name evidence="3" type="ORF">KZ820_08770</name>
</gene>
<accession>A0ABS7BMN2</accession>
<dbReference type="PANTHER" id="PTHR32309">
    <property type="entry name" value="TYROSINE-PROTEIN KINASE"/>
    <property type="match status" value="1"/>
</dbReference>
<dbReference type="RefSeq" id="WP_219748271.1">
    <property type="nucleotide sequence ID" value="NZ_JAHXZN010000002.1"/>
</dbReference>
<dbReference type="Gene3D" id="3.40.50.300">
    <property type="entry name" value="P-loop containing nucleotide triphosphate hydrolases"/>
    <property type="match status" value="1"/>
</dbReference>
<keyword evidence="3" id="KW-0808">Transferase</keyword>
<name>A0ABS7BMN2_9SPHN</name>
<dbReference type="GO" id="GO:0016301">
    <property type="term" value="F:kinase activity"/>
    <property type="evidence" value="ECO:0007669"/>
    <property type="project" value="UniProtKB-KW"/>
</dbReference>
<keyword evidence="1" id="KW-0547">Nucleotide-binding</keyword>
<dbReference type="InterPro" id="IPR005702">
    <property type="entry name" value="Wzc-like_C"/>
</dbReference>
<dbReference type="PANTHER" id="PTHR32309:SF13">
    <property type="entry name" value="FERRIC ENTEROBACTIN TRANSPORT PROTEIN FEPE"/>
    <property type="match status" value="1"/>
</dbReference>
<evidence type="ECO:0000256" key="1">
    <source>
        <dbReference type="ARBA" id="ARBA00022741"/>
    </source>
</evidence>